<evidence type="ECO:0000313" key="8">
    <source>
        <dbReference type="Proteomes" id="UP000694426"/>
    </source>
</evidence>
<accession>A0A8B9BI53</accession>
<proteinExistence type="predicted"/>
<protein>
    <recommendedName>
        <fullName evidence="6">Ig-like domain-containing protein</fullName>
    </recommendedName>
</protein>
<comment type="subcellular location">
    <subcellularLocation>
        <location evidence="1">Membrane</location>
    </subcellularLocation>
</comment>
<dbReference type="AlphaFoldDB" id="A0A8B9BI53"/>
<keyword evidence="3" id="KW-0472">Membrane</keyword>
<dbReference type="PANTHER" id="PTHR12080:SF56">
    <property type="entry name" value="NATURAL KILLER CELL RECEPTOR 2B4"/>
    <property type="match status" value="1"/>
</dbReference>
<keyword evidence="2" id="KW-0732">Signal</keyword>
<dbReference type="PROSITE" id="PS50835">
    <property type="entry name" value="IG_LIKE"/>
    <property type="match status" value="1"/>
</dbReference>
<dbReference type="CDD" id="cd00096">
    <property type="entry name" value="Ig"/>
    <property type="match status" value="1"/>
</dbReference>
<dbReference type="GeneTree" id="ENSGT01030000234540"/>
<feature type="domain" description="Ig-like" evidence="6">
    <location>
        <begin position="216"/>
        <end position="295"/>
    </location>
</feature>
<evidence type="ECO:0000259" key="6">
    <source>
        <dbReference type="PROSITE" id="PS50835"/>
    </source>
</evidence>
<dbReference type="PANTHER" id="PTHR12080">
    <property type="entry name" value="SIGNALING LYMPHOCYTIC ACTIVATION MOLECULE"/>
    <property type="match status" value="1"/>
</dbReference>
<feature type="region of interest" description="Disordered" evidence="5">
    <location>
        <begin position="341"/>
        <end position="368"/>
    </location>
</feature>
<feature type="region of interest" description="Disordered" evidence="5">
    <location>
        <begin position="23"/>
        <end position="77"/>
    </location>
</feature>
<dbReference type="GO" id="GO:0042288">
    <property type="term" value="F:MHC class I protein binding"/>
    <property type="evidence" value="ECO:0007669"/>
    <property type="project" value="TreeGrafter"/>
</dbReference>
<dbReference type="Ensembl" id="ENSABRT00000006527.1">
    <property type="protein sequence ID" value="ENSABRP00000004582.1"/>
    <property type="gene ID" value="ENSABRG00000004237.1"/>
</dbReference>
<evidence type="ECO:0000256" key="1">
    <source>
        <dbReference type="ARBA" id="ARBA00004370"/>
    </source>
</evidence>
<reference evidence="7" key="1">
    <citation type="submission" date="2025-08" db="UniProtKB">
        <authorList>
            <consortium name="Ensembl"/>
        </authorList>
    </citation>
    <scope>IDENTIFICATION</scope>
</reference>
<evidence type="ECO:0000256" key="5">
    <source>
        <dbReference type="SAM" id="MobiDB-lite"/>
    </source>
</evidence>
<evidence type="ECO:0000256" key="3">
    <source>
        <dbReference type="ARBA" id="ARBA00023136"/>
    </source>
</evidence>
<dbReference type="InterPro" id="IPR036179">
    <property type="entry name" value="Ig-like_dom_sf"/>
</dbReference>
<evidence type="ECO:0000256" key="2">
    <source>
        <dbReference type="ARBA" id="ARBA00022729"/>
    </source>
</evidence>
<keyword evidence="8" id="KW-1185">Reference proteome</keyword>
<sequence>MFRCASHPDPCRTSVMLHPRAKLGDAPAQGSSPLLPPPHGARLRVQDQPPAPCRTPQSAEPQRWGPGQDQTPRLPSRPRHALFPFLRGAVRLAMQRTALLLVPFLFLSRAQGCEDRAVPAGGELRLLPKEPPPAWAVFEWRAVLDSGTRLVIMRATKNEVRYFKGPFSGRATFLPATLSLSISPVTQADSGKYSADFESLSGSNISQCFRVSVWEPVVQPHLQVRILQQEQGWCNISLLCSVPGAANVSYSWSHNGAPLGHGNVLPVHGDSEPRTYVCNVSNPASWSTASIDTATVCLPPPAVAGTSWPYCRTKGVLSLLVLGSLVAAVVITHVLTRQQDASQAVASPSQSTGPPGKGLTSSPTPVSC</sequence>
<name>A0A8B9BI53_9AVES</name>
<dbReference type="Proteomes" id="UP000694426">
    <property type="component" value="Unplaced"/>
</dbReference>
<dbReference type="InterPro" id="IPR013783">
    <property type="entry name" value="Ig-like_fold"/>
</dbReference>
<dbReference type="Gene3D" id="2.60.40.10">
    <property type="entry name" value="Immunoglobulins"/>
    <property type="match status" value="2"/>
</dbReference>
<dbReference type="InterPro" id="IPR007110">
    <property type="entry name" value="Ig-like_dom"/>
</dbReference>
<keyword evidence="4" id="KW-0325">Glycoprotein</keyword>
<reference evidence="7" key="2">
    <citation type="submission" date="2025-09" db="UniProtKB">
        <authorList>
            <consortium name="Ensembl"/>
        </authorList>
    </citation>
    <scope>IDENTIFICATION</scope>
</reference>
<dbReference type="InterPro" id="IPR015631">
    <property type="entry name" value="CD2/SLAM_rcpt"/>
</dbReference>
<evidence type="ECO:0000313" key="7">
    <source>
        <dbReference type="Ensembl" id="ENSABRP00000004582.1"/>
    </source>
</evidence>
<dbReference type="GO" id="GO:0009897">
    <property type="term" value="C:external side of plasma membrane"/>
    <property type="evidence" value="ECO:0007669"/>
    <property type="project" value="TreeGrafter"/>
</dbReference>
<dbReference type="SUPFAM" id="SSF48726">
    <property type="entry name" value="Immunoglobulin"/>
    <property type="match status" value="2"/>
</dbReference>
<dbReference type="GO" id="GO:0002323">
    <property type="term" value="P:natural killer cell activation involved in immune response"/>
    <property type="evidence" value="ECO:0007669"/>
    <property type="project" value="TreeGrafter"/>
</dbReference>
<evidence type="ECO:0000256" key="4">
    <source>
        <dbReference type="ARBA" id="ARBA00023180"/>
    </source>
</evidence>
<organism evidence="7 8">
    <name type="scientific">Anser brachyrhynchus</name>
    <name type="common">Pink-footed goose</name>
    <dbReference type="NCBI Taxonomy" id="132585"/>
    <lineage>
        <taxon>Eukaryota</taxon>
        <taxon>Metazoa</taxon>
        <taxon>Chordata</taxon>
        <taxon>Craniata</taxon>
        <taxon>Vertebrata</taxon>
        <taxon>Euteleostomi</taxon>
        <taxon>Archelosauria</taxon>
        <taxon>Archosauria</taxon>
        <taxon>Dinosauria</taxon>
        <taxon>Saurischia</taxon>
        <taxon>Theropoda</taxon>
        <taxon>Coelurosauria</taxon>
        <taxon>Aves</taxon>
        <taxon>Neognathae</taxon>
        <taxon>Galloanserae</taxon>
        <taxon>Anseriformes</taxon>
        <taxon>Anatidae</taxon>
        <taxon>Anserinae</taxon>
        <taxon>Anser</taxon>
    </lineage>
</organism>